<reference evidence="1 2" key="2">
    <citation type="journal article" date="2013" name="Genome Biol. Evol.">
        <title>Genome sequencing of Giardia lamblia genotypes A2 and B isolates (DH and GS) and comparative analysis with the genomes of genotypes A1 and E (WB and Pig).</title>
        <authorList>
            <person name="Adam R.D."/>
            <person name="Dahlstrom E.W."/>
            <person name="Martens C.A."/>
            <person name="Bruno D.P."/>
            <person name="Barbian K.D."/>
            <person name="Ricklefs S.M."/>
            <person name="Hernandez M.M."/>
            <person name="Narla N.P."/>
            <person name="Patel R.B."/>
            <person name="Porcella S.F."/>
            <person name="Nash T.E."/>
        </authorList>
    </citation>
    <scope>NUCLEOTIDE SEQUENCE [LARGE SCALE GENOMIC DNA]</scope>
    <source>
        <strain evidence="1 2">DH</strain>
    </source>
</reference>
<name>V6TR31_GIAIN</name>
<feature type="non-terminal residue" evidence="1">
    <location>
        <position position="1"/>
    </location>
</feature>
<evidence type="ECO:0000313" key="2">
    <source>
        <dbReference type="Proteomes" id="UP000018320"/>
    </source>
</evidence>
<protein>
    <submittedName>
        <fullName evidence="1">Uncharacterized protein</fullName>
    </submittedName>
</protein>
<dbReference type="AlphaFoldDB" id="V6TR31"/>
<accession>V6TR31</accession>
<organism evidence="1 2">
    <name type="scientific">Giardia intestinalis</name>
    <name type="common">Giardia lamblia</name>
    <dbReference type="NCBI Taxonomy" id="5741"/>
    <lineage>
        <taxon>Eukaryota</taxon>
        <taxon>Metamonada</taxon>
        <taxon>Diplomonadida</taxon>
        <taxon>Hexamitidae</taxon>
        <taxon>Giardiinae</taxon>
        <taxon>Giardia</taxon>
    </lineage>
</organism>
<evidence type="ECO:0000313" key="1">
    <source>
        <dbReference type="EMBL" id="ESU39480.1"/>
    </source>
</evidence>
<comment type="caution">
    <text evidence="1">The sequence shown here is derived from an EMBL/GenBank/DDBJ whole genome shotgun (WGS) entry which is preliminary data.</text>
</comment>
<reference evidence="2" key="1">
    <citation type="submission" date="2012-02" db="EMBL/GenBank/DDBJ databases">
        <title>Genome sequencing of Giardia lamblia Genotypes A2 and B isolates (DH and GS) and comparative analysis with the genomes of Genotypes A1 and E (WB and Pig).</title>
        <authorList>
            <person name="Adam R."/>
            <person name="Dahlstrom E."/>
            <person name="Martens C."/>
            <person name="Bruno D."/>
            <person name="Barbian K."/>
            <person name="Porcella S.F."/>
            <person name="Nash T."/>
        </authorList>
    </citation>
    <scope>NUCLEOTIDE SEQUENCE</scope>
    <source>
        <strain evidence="2">DH</strain>
    </source>
</reference>
<dbReference type="EMBL" id="AHGT01000003">
    <property type="protein sequence ID" value="ESU39480.1"/>
    <property type="molecule type" value="Genomic_DNA"/>
</dbReference>
<gene>
    <name evidence="1" type="ORF">DHA2_151667</name>
</gene>
<sequence length="52" mass="5603">VALVLYDEDGIRYDLGCLPRSSGCLFVSSWIVPSVPSMTGRVRSPCASILES</sequence>
<dbReference type="Proteomes" id="UP000018320">
    <property type="component" value="Unassembled WGS sequence"/>
</dbReference>
<dbReference type="VEuPathDB" id="GiardiaDB:DHA2_151667"/>
<proteinExistence type="predicted"/>